<keyword evidence="5" id="KW-0067">ATP-binding</keyword>
<keyword evidence="3" id="KW-0547">Nucleotide-binding</keyword>
<sequence>MSIDQEGRLICKSGDILGQKYRVIKDCSFGTFSNVYTCSDTKNQHQVVVKCYRSQNYFSQSAEREIKIMRVLNKLDLDQSLFVPYLGSFYYHGHLCIVLEKYGQSLYEAFSARKFTPLNSMAIRSILLKCGNALKILHHSGIIHTDLKLENILLPNNFNPDRDFDISPPSSPPSSCGSGSEEIGFGIDLNESQPLKTSIDARLIDFGSFAKGSQWHRSLATTVEYRAPEILMGLQWGTECDIWSLGCILVELALGKIKFAANDDIEHLFLIQHMISPLTQSMCDRTTNEKLQKSLCGYLINPSTFDNETKERLLKMPTLSELLSFDDDLNDLAQKMLNPDPSQRISIDEVLEHRFFKCY</sequence>
<dbReference type="InterPro" id="IPR051175">
    <property type="entry name" value="CLK_kinases"/>
</dbReference>
<proteinExistence type="predicted"/>
<dbReference type="InterPro" id="IPR000719">
    <property type="entry name" value="Prot_kinase_dom"/>
</dbReference>
<dbReference type="Gene3D" id="1.10.510.10">
    <property type="entry name" value="Transferase(Phosphotransferase) domain 1"/>
    <property type="match status" value="1"/>
</dbReference>
<accession>A0ABR2H520</accession>
<evidence type="ECO:0000256" key="4">
    <source>
        <dbReference type="ARBA" id="ARBA00022777"/>
    </source>
</evidence>
<dbReference type="PANTHER" id="PTHR45646">
    <property type="entry name" value="SERINE/THREONINE-PROTEIN KINASE DOA-RELATED"/>
    <property type="match status" value="1"/>
</dbReference>
<dbReference type="Gene3D" id="3.30.200.20">
    <property type="entry name" value="Phosphorylase Kinase, domain 1"/>
    <property type="match status" value="1"/>
</dbReference>
<dbReference type="Pfam" id="PF00069">
    <property type="entry name" value="Pkinase"/>
    <property type="match status" value="1"/>
</dbReference>
<gene>
    <name evidence="7" type="ORF">M9Y10_027486</name>
</gene>
<comment type="caution">
    <text evidence="7">The sequence shown here is derived from an EMBL/GenBank/DDBJ whole genome shotgun (WGS) entry which is preliminary data.</text>
</comment>
<dbReference type="SUPFAM" id="SSF56112">
    <property type="entry name" value="Protein kinase-like (PK-like)"/>
    <property type="match status" value="1"/>
</dbReference>
<dbReference type="PROSITE" id="PS50011">
    <property type="entry name" value="PROTEIN_KINASE_DOM"/>
    <property type="match status" value="1"/>
</dbReference>
<evidence type="ECO:0000256" key="5">
    <source>
        <dbReference type="ARBA" id="ARBA00022840"/>
    </source>
</evidence>
<keyword evidence="4" id="KW-0418">Kinase</keyword>
<evidence type="ECO:0000313" key="8">
    <source>
        <dbReference type="Proteomes" id="UP001470230"/>
    </source>
</evidence>
<evidence type="ECO:0000256" key="1">
    <source>
        <dbReference type="ARBA" id="ARBA00022527"/>
    </source>
</evidence>
<keyword evidence="8" id="KW-1185">Reference proteome</keyword>
<evidence type="ECO:0000259" key="6">
    <source>
        <dbReference type="PROSITE" id="PS50011"/>
    </source>
</evidence>
<evidence type="ECO:0000256" key="2">
    <source>
        <dbReference type="ARBA" id="ARBA00022679"/>
    </source>
</evidence>
<dbReference type="InterPro" id="IPR011009">
    <property type="entry name" value="Kinase-like_dom_sf"/>
</dbReference>
<protein>
    <recommendedName>
        <fullName evidence="6">Protein kinase domain-containing protein</fullName>
    </recommendedName>
</protein>
<dbReference type="PANTHER" id="PTHR45646:SF11">
    <property type="entry name" value="SERINE_THREONINE-PROTEIN KINASE DOA"/>
    <property type="match status" value="1"/>
</dbReference>
<keyword evidence="2" id="KW-0808">Transferase</keyword>
<reference evidence="7 8" key="1">
    <citation type="submission" date="2024-04" db="EMBL/GenBank/DDBJ databases">
        <title>Tritrichomonas musculus Genome.</title>
        <authorList>
            <person name="Alves-Ferreira E."/>
            <person name="Grigg M."/>
            <person name="Lorenzi H."/>
            <person name="Galac M."/>
        </authorList>
    </citation>
    <scope>NUCLEOTIDE SEQUENCE [LARGE SCALE GENOMIC DNA]</scope>
    <source>
        <strain evidence="7 8">EAF2021</strain>
    </source>
</reference>
<evidence type="ECO:0000313" key="7">
    <source>
        <dbReference type="EMBL" id="KAK8841283.1"/>
    </source>
</evidence>
<dbReference type="EMBL" id="JAPFFF010000042">
    <property type="protein sequence ID" value="KAK8841283.1"/>
    <property type="molecule type" value="Genomic_DNA"/>
</dbReference>
<dbReference type="Proteomes" id="UP001470230">
    <property type="component" value="Unassembled WGS sequence"/>
</dbReference>
<dbReference type="SMART" id="SM00220">
    <property type="entry name" value="S_TKc"/>
    <property type="match status" value="1"/>
</dbReference>
<feature type="domain" description="Protein kinase" evidence="6">
    <location>
        <begin position="21"/>
        <end position="356"/>
    </location>
</feature>
<organism evidence="7 8">
    <name type="scientific">Tritrichomonas musculus</name>
    <dbReference type="NCBI Taxonomy" id="1915356"/>
    <lineage>
        <taxon>Eukaryota</taxon>
        <taxon>Metamonada</taxon>
        <taxon>Parabasalia</taxon>
        <taxon>Tritrichomonadida</taxon>
        <taxon>Tritrichomonadidae</taxon>
        <taxon>Tritrichomonas</taxon>
    </lineage>
</organism>
<keyword evidence="1" id="KW-0723">Serine/threonine-protein kinase</keyword>
<evidence type="ECO:0000256" key="3">
    <source>
        <dbReference type="ARBA" id="ARBA00022741"/>
    </source>
</evidence>
<dbReference type="InterPro" id="IPR008271">
    <property type="entry name" value="Ser/Thr_kinase_AS"/>
</dbReference>
<name>A0ABR2H520_9EUKA</name>
<dbReference type="PROSITE" id="PS00108">
    <property type="entry name" value="PROTEIN_KINASE_ST"/>
    <property type="match status" value="1"/>
</dbReference>